<dbReference type="GO" id="GO:0043332">
    <property type="term" value="C:mating projection tip"/>
    <property type="evidence" value="ECO:0007669"/>
    <property type="project" value="TreeGrafter"/>
</dbReference>
<accession>G8YR69</accession>
<dbReference type="Pfam" id="PF09346">
    <property type="entry name" value="SMI1_KNR4"/>
    <property type="match status" value="1"/>
</dbReference>
<dbReference type="InterPro" id="IPR037883">
    <property type="entry name" value="Knr4/Smi1-like_sf"/>
</dbReference>
<dbReference type="PANTHER" id="PTHR47432">
    <property type="entry name" value="CELL WALL ASSEMBLY REGULATOR SMI1"/>
    <property type="match status" value="1"/>
</dbReference>
<dbReference type="eggNOG" id="ENOG502QTAZ">
    <property type="taxonomic scope" value="Eukaryota"/>
</dbReference>
<dbReference type="InParanoid" id="G8YR69"/>
<feature type="domain" description="Knr4/Smi1-like" evidence="2">
    <location>
        <begin position="93"/>
        <end position="287"/>
    </location>
</feature>
<dbReference type="SUPFAM" id="SSF160631">
    <property type="entry name" value="SMI1/KNR4-like"/>
    <property type="match status" value="1"/>
</dbReference>
<sequence length="406" mass="45981">MKLGKTIQEFFYSLSTSDKYSEFDSRKSFNRVNKPDETNLLYSHQNQSSALLSDGNSNSDHNAGVHEVRLAWRHIKNWLYRYAPDLNASLQSRCTESDLNEFQKDLNVSLPQCLVEFYKLTDGQSSLKDTNSYGLVYGLKLLSIDEVVVMTERWRKIADYTNTRTSSSQQVKGLKRAQINESKASLSLDEDSGLDLSNAKVHSKRVVSDKGSAKAQDQSSIPPNRIRDTFAHPMWIPLLTDEVGNYVGIDLSPPTGSDGVVGQIILFGREFDCKYLVADTFGDFLLIFANDLEIGNWEIKTPHTGNSEDLMIGSEGELVFVDKKTKEEKTYLDVLKSRSIEKWINSLKSENGDLSEEARQTIEQTVEKPESLPNLNFSTENEIYKNMIPFDTSYTNISDGNDDDYY</sequence>
<organism evidence="3 4">
    <name type="scientific">Pichia sorbitophila (strain ATCC MYA-4447 / BCRC 22081 / CBS 7064 / NBRC 10061 / NRRL Y-12695)</name>
    <name type="common">Hybrid yeast</name>
    <dbReference type="NCBI Taxonomy" id="559304"/>
    <lineage>
        <taxon>Eukaryota</taxon>
        <taxon>Fungi</taxon>
        <taxon>Dikarya</taxon>
        <taxon>Ascomycota</taxon>
        <taxon>Saccharomycotina</taxon>
        <taxon>Pichiomycetes</taxon>
        <taxon>Debaryomycetaceae</taxon>
        <taxon>Millerozyma</taxon>
    </lineage>
</organism>
<reference evidence="3 4" key="1">
    <citation type="journal article" date="2012" name="G3 (Bethesda)">
        <title>Pichia sorbitophila, an interspecies yeast hybrid reveals early steps of genome resolution following polyploidization.</title>
        <authorList>
            <person name="Leh Louis V."/>
            <person name="Despons L."/>
            <person name="Friedrich A."/>
            <person name="Martin T."/>
            <person name="Durrens P."/>
            <person name="Casaregola S."/>
            <person name="Neuveglise C."/>
            <person name="Fairhead C."/>
            <person name="Marck C."/>
            <person name="Cruz J.A."/>
            <person name="Straub M.L."/>
            <person name="Kugler V."/>
            <person name="Sacerdot C."/>
            <person name="Uzunov Z."/>
            <person name="Thierry A."/>
            <person name="Weiss S."/>
            <person name="Bleykasten C."/>
            <person name="De Montigny J."/>
            <person name="Jacques N."/>
            <person name="Jung P."/>
            <person name="Lemaire M."/>
            <person name="Mallet S."/>
            <person name="Morel G."/>
            <person name="Richard G.F."/>
            <person name="Sarkar A."/>
            <person name="Savel G."/>
            <person name="Schacherer J."/>
            <person name="Seret M.L."/>
            <person name="Talla E."/>
            <person name="Samson G."/>
            <person name="Jubin C."/>
            <person name="Poulain J."/>
            <person name="Vacherie B."/>
            <person name="Barbe V."/>
            <person name="Pelletier E."/>
            <person name="Sherman D.J."/>
            <person name="Westhof E."/>
            <person name="Weissenbach J."/>
            <person name="Baret P.V."/>
            <person name="Wincker P."/>
            <person name="Gaillardin C."/>
            <person name="Dujon B."/>
            <person name="Souciet J.L."/>
        </authorList>
    </citation>
    <scope>NUCLEOTIDE SEQUENCE [LARGE SCALE GENOMIC DNA]</scope>
    <source>
        <strain evidence="4">ATCC MYA-4447 / BCRC 22081 / CBS 7064 / NBRC 10061 / NRRL Y-12695</strain>
    </source>
</reference>
<dbReference type="EMBL" id="FO082057">
    <property type="protein sequence ID" value="CCE78056.1"/>
    <property type="molecule type" value="Genomic_DNA"/>
</dbReference>
<comment type="similarity">
    <text evidence="1">Belongs to the KNR4/SMI1 family.</text>
</comment>
<dbReference type="FunCoup" id="G8YR69">
    <property type="interactions" value="115"/>
</dbReference>
<gene>
    <name evidence="3" type="primary">Piso0_000669</name>
    <name evidence="3" type="ORF">GNLVRS01_PISO0C01454g</name>
</gene>
<evidence type="ECO:0000313" key="3">
    <source>
        <dbReference type="EMBL" id="CCE78056.1"/>
    </source>
</evidence>
<dbReference type="PANTHER" id="PTHR47432:SF1">
    <property type="entry name" value="CELL WALL ASSEMBLY REGULATOR SMI1"/>
    <property type="match status" value="1"/>
</dbReference>
<dbReference type="OrthoDB" id="2305498at2759"/>
<name>G8YR69_PICSO</name>
<dbReference type="OMA" id="TQNDITH"/>
<dbReference type="SMART" id="SM00860">
    <property type="entry name" value="SMI1_KNR4"/>
    <property type="match status" value="1"/>
</dbReference>
<dbReference type="AlphaFoldDB" id="G8YR69"/>
<dbReference type="InterPro" id="IPR051873">
    <property type="entry name" value="KNR4/SMI1_regulator"/>
</dbReference>
<dbReference type="InterPro" id="IPR009203">
    <property type="entry name" value="Knr4/Smi1"/>
</dbReference>
<dbReference type="PIRSF" id="PIRSF017023">
    <property type="entry name" value="KNR4"/>
    <property type="match status" value="1"/>
</dbReference>
<proteinExistence type="inferred from homology"/>
<evidence type="ECO:0000256" key="1">
    <source>
        <dbReference type="ARBA" id="ARBA00005303"/>
    </source>
</evidence>
<dbReference type="InterPro" id="IPR018958">
    <property type="entry name" value="Knr4/Smi1-like_dom"/>
</dbReference>
<keyword evidence="4" id="KW-1185">Reference proteome</keyword>
<evidence type="ECO:0000313" key="4">
    <source>
        <dbReference type="Proteomes" id="UP000005222"/>
    </source>
</evidence>
<dbReference type="STRING" id="559304.G8YR69"/>
<dbReference type="GO" id="GO:0070880">
    <property type="term" value="P:fungal-type cell wall beta-glucan biosynthetic process"/>
    <property type="evidence" value="ECO:0007669"/>
    <property type="project" value="TreeGrafter"/>
</dbReference>
<dbReference type="Proteomes" id="UP000005222">
    <property type="component" value="Chromosome C"/>
</dbReference>
<protein>
    <submittedName>
        <fullName evidence="3">Piso0_000669 protein</fullName>
    </submittedName>
</protein>
<dbReference type="HOGENOM" id="CLU_027501_0_0_1"/>
<evidence type="ECO:0000259" key="2">
    <source>
        <dbReference type="SMART" id="SM00860"/>
    </source>
</evidence>